<dbReference type="EMBL" id="PZFQ01000083">
    <property type="protein sequence ID" value="PTI73426.1"/>
    <property type="molecule type" value="Genomic_DNA"/>
</dbReference>
<evidence type="ECO:0000313" key="3">
    <source>
        <dbReference type="Proteomes" id="UP000241960"/>
    </source>
</evidence>
<dbReference type="AlphaFoldDB" id="A0A9Q6HLQ1"/>
<feature type="transmembrane region" description="Helical" evidence="1">
    <location>
        <begin position="7"/>
        <end position="27"/>
    </location>
</feature>
<comment type="caution">
    <text evidence="2">The sequence shown here is derived from an EMBL/GenBank/DDBJ whole genome shotgun (WGS) entry which is preliminary data.</text>
</comment>
<sequence length="79" mass="9281">MKISWIFWWTIGAIEFLSFISFTIFLWTRNVDASGAIQTTELKWINIAVLGTAYLMPFIIQIIWLIINLFLSKRQNKIA</sequence>
<accession>A0A9Q6HLQ1</accession>
<keyword evidence="1" id="KW-0812">Transmembrane</keyword>
<organism evidence="2 3">
    <name type="scientific">Staphylococcus succinus</name>
    <dbReference type="NCBI Taxonomy" id="61015"/>
    <lineage>
        <taxon>Bacteria</taxon>
        <taxon>Bacillati</taxon>
        <taxon>Bacillota</taxon>
        <taxon>Bacilli</taxon>
        <taxon>Bacillales</taxon>
        <taxon>Staphylococcaceae</taxon>
        <taxon>Staphylococcus</taxon>
    </lineage>
</organism>
<dbReference type="Pfam" id="PF13061">
    <property type="entry name" value="DUF3923"/>
    <property type="match status" value="1"/>
</dbReference>
<evidence type="ECO:0000313" key="2">
    <source>
        <dbReference type="EMBL" id="PTI73426.1"/>
    </source>
</evidence>
<keyword evidence="1" id="KW-0472">Membrane</keyword>
<gene>
    <name evidence="2" type="ORF">BU058_13220</name>
</gene>
<name>A0A9Q6HLQ1_9STAP</name>
<dbReference type="RefSeq" id="WP_073504511.1">
    <property type="nucleotide sequence ID" value="NZ_CP018199.1"/>
</dbReference>
<feature type="transmembrane region" description="Helical" evidence="1">
    <location>
        <begin position="47"/>
        <end position="71"/>
    </location>
</feature>
<evidence type="ECO:0000256" key="1">
    <source>
        <dbReference type="SAM" id="Phobius"/>
    </source>
</evidence>
<dbReference type="InterPro" id="IPR025037">
    <property type="entry name" value="DUF3923"/>
</dbReference>
<keyword evidence="1" id="KW-1133">Transmembrane helix</keyword>
<protein>
    <submittedName>
        <fullName evidence="2">DUF3923 domain-containing protein</fullName>
    </submittedName>
</protein>
<proteinExistence type="predicted"/>
<reference evidence="2 3" key="1">
    <citation type="journal article" date="2016" name="Front. Microbiol.">
        <title>Comprehensive Phylogenetic Analysis of Bovine Non-aureus Staphylococci Species Based on Whole-Genome Sequencing.</title>
        <authorList>
            <person name="Naushad S."/>
            <person name="Barkema H.W."/>
            <person name="Luby C."/>
            <person name="Condas L.A."/>
            <person name="Nobrega D.B."/>
            <person name="Carson D.A."/>
            <person name="De Buck J."/>
        </authorList>
    </citation>
    <scope>NUCLEOTIDE SEQUENCE [LARGE SCALE GENOMIC DNA]</scope>
    <source>
        <strain evidence="2 3">SNUC 1231</strain>
    </source>
</reference>
<dbReference type="Proteomes" id="UP000241960">
    <property type="component" value="Unassembled WGS sequence"/>
</dbReference>